<evidence type="ECO:0000256" key="7">
    <source>
        <dbReference type="ARBA" id="ARBA00023136"/>
    </source>
</evidence>
<keyword evidence="4" id="KW-0677">Repeat</keyword>
<dbReference type="SMART" id="SM00248">
    <property type="entry name" value="ANK"/>
    <property type="match status" value="4"/>
</dbReference>
<feature type="repeat" description="ANK" evidence="12">
    <location>
        <begin position="76"/>
        <end position="108"/>
    </location>
</feature>
<sequence length="243" mass="26991">MPLMPTLQTLQRELADCIIRCSHLDDIRILLACGAKVNEPVTQGLRPLHYAVYQQYHECVSFLLVRGADVDAMDDIGYTALHLCAERGYTDLLRLLLDQSARVKFTELKPDDRALGNPPRATLADEPLRLAIKNGHVECAEMLLKSGADPNARYFLGSEINLISPLNISFMELLLKHGADPDARDRAGLTPLMKACRHPQGYAAAKMLIGYGADPNAMTSERHDFRTVLHYAVLSSNVDIVRL</sequence>
<comment type="subcellular location">
    <subcellularLocation>
        <location evidence="1">Target cell membrane</location>
    </subcellularLocation>
</comment>
<dbReference type="OrthoDB" id="366390at2759"/>
<dbReference type="Gene3D" id="1.25.40.20">
    <property type="entry name" value="Ankyrin repeat-containing domain"/>
    <property type="match status" value="3"/>
</dbReference>
<keyword evidence="6 12" id="KW-0040">ANK repeat</keyword>
<name>A0A443S754_9ACAR</name>
<evidence type="ECO:0000256" key="4">
    <source>
        <dbReference type="ARBA" id="ARBA00022737"/>
    </source>
</evidence>
<dbReference type="VEuPathDB" id="VectorBase:LDEU008699"/>
<keyword evidence="14" id="KW-1185">Reference proteome</keyword>
<feature type="repeat" description="ANK" evidence="12">
    <location>
        <begin position="187"/>
        <end position="220"/>
    </location>
</feature>
<reference evidence="13 14" key="1">
    <citation type="journal article" date="2018" name="Gigascience">
        <title>Genomes of trombidid mites reveal novel predicted allergens and laterally-transferred genes associated with secondary metabolism.</title>
        <authorList>
            <person name="Dong X."/>
            <person name="Chaisiri K."/>
            <person name="Xia D."/>
            <person name="Armstrong S.D."/>
            <person name="Fang Y."/>
            <person name="Donnelly M.J."/>
            <person name="Kadowaki T."/>
            <person name="McGarry J.W."/>
            <person name="Darby A.C."/>
            <person name="Makepeace B.L."/>
        </authorList>
    </citation>
    <scope>NUCLEOTIDE SEQUENCE [LARGE SCALE GENOMIC DNA]</scope>
    <source>
        <strain evidence="13">UoL-UT</strain>
    </source>
</reference>
<dbReference type="AlphaFoldDB" id="A0A443S754"/>
<dbReference type="InterPro" id="IPR036770">
    <property type="entry name" value="Ankyrin_rpt-contain_sf"/>
</dbReference>
<dbReference type="GO" id="GO:0044218">
    <property type="term" value="C:other organism cell membrane"/>
    <property type="evidence" value="ECO:0007669"/>
    <property type="project" value="UniProtKB-KW"/>
</dbReference>
<dbReference type="Proteomes" id="UP000288716">
    <property type="component" value="Unassembled WGS sequence"/>
</dbReference>
<dbReference type="EMBL" id="NCKV01006643">
    <property type="protein sequence ID" value="RWS23341.1"/>
    <property type="molecule type" value="Genomic_DNA"/>
</dbReference>
<evidence type="ECO:0000313" key="14">
    <source>
        <dbReference type="Proteomes" id="UP000288716"/>
    </source>
</evidence>
<evidence type="ECO:0000256" key="10">
    <source>
        <dbReference type="ARBA" id="ARBA00049715"/>
    </source>
</evidence>
<accession>A0A443S754</accession>
<evidence type="ECO:0000256" key="5">
    <source>
        <dbReference type="ARBA" id="ARBA00023028"/>
    </source>
</evidence>
<gene>
    <name evidence="13" type="ORF">B4U80_07944</name>
</gene>
<feature type="repeat" description="ANK" evidence="12">
    <location>
        <begin position="123"/>
        <end position="155"/>
    </location>
</feature>
<keyword evidence="5" id="KW-0800">Toxin</keyword>
<evidence type="ECO:0000256" key="9">
    <source>
        <dbReference type="ARBA" id="ARBA00049657"/>
    </source>
</evidence>
<feature type="repeat" description="ANK" evidence="12">
    <location>
        <begin position="43"/>
        <end position="75"/>
    </location>
</feature>
<keyword evidence="5" id="KW-0528">Neurotoxin</keyword>
<keyword evidence="2" id="KW-0268">Exocytosis</keyword>
<organism evidence="13 14">
    <name type="scientific">Leptotrombidium deliense</name>
    <dbReference type="NCBI Taxonomy" id="299467"/>
    <lineage>
        <taxon>Eukaryota</taxon>
        <taxon>Metazoa</taxon>
        <taxon>Ecdysozoa</taxon>
        <taxon>Arthropoda</taxon>
        <taxon>Chelicerata</taxon>
        <taxon>Arachnida</taxon>
        <taxon>Acari</taxon>
        <taxon>Acariformes</taxon>
        <taxon>Trombidiformes</taxon>
        <taxon>Prostigmata</taxon>
        <taxon>Anystina</taxon>
        <taxon>Parasitengona</taxon>
        <taxon>Trombiculoidea</taxon>
        <taxon>Trombiculidae</taxon>
        <taxon>Leptotrombidium</taxon>
    </lineage>
</organism>
<evidence type="ECO:0000313" key="13">
    <source>
        <dbReference type="EMBL" id="RWS23341.1"/>
    </source>
</evidence>
<dbReference type="GO" id="GO:0006887">
    <property type="term" value="P:exocytosis"/>
    <property type="evidence" value="ECO:0007669"/>
    <property type="project" value="UniProtKB-KW"/>
</dbReference>
<proteinExistence type="inferred from homology"/>
<dbReference type="GO" id="GO:0044231">
    <property type="term" value="C:host cell presynaptic membrane"/>
    <property type="evidence" value="ECO:0007669"/>
    <property type="project" value="UniProtKB-KW"/>
</dbReference>
<evidence type="ECO:0000256" key="6">
    <source>
        <dbReference type="ARBA" id="ARBA00023043"/>
    </source>
</evidence>
<dbReference type="Pfam" id="PF12796">
    <property type="entry name" value="Ank_2"/>
    <property type="match status" value="2"/>
</dbReference>
<evidence type="ECO:0000256" key="11">
    <source>
        <dbReference type="ARBA" id="ARBA00049811"/>
    </source>
</evidence>
<dbReference type="PROSITE" id="PS50088">
    <property type="entry name" value="ANK_REPEAT"/>
    <property type="match status" value="4"/>
</dbReference>
<dbReference type="Pfam" id="PF00023">
    <property type="entry name" value="Ank"/>
    <property type="match status" value="1"/>
</dbReference>
<evidence type="ECO:0000256" key="12">
    <source>
        <dbReference type="PROSITE-ProRule" id="PRU00023"/>
    </source>
</evidence>
<keyword evidence="5" id="KW-0638">Presynaptic neurotoxin</keyword>
<keyword evidence="7" id="KW-0472">Membrane</keyword>
<feature type="non-terminal residue" evidence="13">
    <location>
        <position position="243"/>
    </location>
</feature>
<evidence type="ECO:0000256" key="3">
    <source>
        <dbReference type="ARBA" id="ARBA00022537"/>
    </source>
</evidence>
<evidence type="ECO:0000256" key="2">
    <source>
        <dbReference type="ARBA" id="ARBA00022483"/>
    </source>
</evidence>
<dbReference type="InterPro" id="IPR002110">
    <property type="entry name" value="Ankyrin_rpt"/>
</dbReference>
<keyword evidence="3" id="KW-1052">Target cell membrane</keyword>
<comment type="caution">
    <text evidence="13">The sequence shown here is derived from an EMBL/GenBank/DDBJ whole genome shotgun (WGS) entry which is preliminary data.</text>
</comment>
<comment type="subunit">
    <text evidence="10">Homotetramer in membranes.</text>
</comment>
<comment type="similarity">
    <text evidence="9">Belongs to the cationic peptide 01 (latrotoxin) family. 03 (alpha-latrotoxin) subfamily.</text>
</comment>
<dbReference type="SUPFAM" id="SSF48403">
    <property type="entry name" value="Ankyrin repeat"/>
    <property type="match status" value="1"/>
</dbReference>
<dbReference type="PROSITE" id="PS50297">
    <property type="entry name" value="ANK_REP_REGION"/>
    <property type="match status" value="3"/>
</dbReference>
<evidence type="ECO:0000256" key="8">
    <source>
        <dbReference type="ARBA" id="ARBA00023298"/>
    </source>
</evidence>
<dbReference type="PRINTS" id="PR01415">
    <property type="entry name" value="ANKYRIN"/>
</dbReference>
<dbReference type="PANTHER" id="PTHR24198">
    <property type="entry name" value="ANKYRIN REPEAT AND PROTEIN KINASE DOMAIN-CONTAINING PROTEIN"/>
    <property type="match status" value="1"/>
</dbReference>
<evidence type="ECO:0000256" key="1">
    <source>
        <dbReference type="ARBA" id="ARBA00004175"/>
    </source>
</evidence>
<dbReference type="PANTHER" id="PTHR24198:SF165">
    <property type="entry name" value="ANKYRIN REPEAT-CONTAINING PROTEIN-RELATED"/>
    <property type="match status" value="1"/>
</dbReference>
<protein>
    <recommendedName>
        <fullName evidence="11">Alpha-latrotoxin</fullName>
    </recommendedName>
</protein>
<keyword evidence="8" id="KW-1053">Target membrane</keyword>
<dbReference type="STRING" id="299467.A0A443S754"/>